<evidence type="ECO:0008006" key="3">
    <source>
        <dbReference type="Google" id="ProtNLM"/>
    </source>
</evidence>
<protein>
    <recommendedName>
        <fullName evidence="3">F-box domain-containing protein</fullName>
    </recommendedName>
</protein>
<proteinExistence type="predicted"/>
<reference evidence="1" key="2">
    <citation type="submission" date="2020-11" db="EMBL/GenBank/DDBJ databases">
        <authorList>
            <consortium name="DOE Joint Genome Institute"/>
            <person name="Kuo A."/>
            <person name="Miyauchi S."/>
            <person name="Kiss E."/>
            <person name="Drula E."/>
            <person name="Kohler A."/>
            <person name="Sanchez-Garcia M."/>
            <person name="Andreopoulos B."/>
            <person name="Barry K.W."/>
            <person name="Bonito G."/>
            <person name="Buee M."/>
            <person name="Carver A."/>
            <person name="Chen C."/>
            <person name="Cichocki N."/>
            <person name="Clum A."/>
            <person name="Culley D."/>
            <person name="Crous P.W."/>
            <person name="Fauchery L."/>
            <person name="Girlanda M."/>
            <person name="Hayes R."/>
            <person name="Keri Z."/>
            <person name="Labutti K."/>
            <person name="Lipzen A."/>
            <person name="Lombard V."/>
            <person name="Magnuson J."/>
            <person name="Maillard F."/>
            <person name="Morin E."/>
            <person name="Murat C."/>
            <person name="Nolan M."/>
            <person name="Ohm R."/>
            <person name="Pangilinan J."/>
            <person name="Pereira M."/>
            <person name="Perotto S."/>
            <person name="Peter M."/>
            <person name="Riley R."/>
            <person name="Sitrit Y."/>
            <person name="Stielow B."/>
            <person name="Szollosi G."/>
            <person name="Zifcakova L."/>
            <person name="Stursova M."/>
            <person name="Spatafora J.W."/>
            <person name="Tedersoo L."/>
            <person name="Vaario L.-M."/>
            <person name="Yamada A."/>
            <person name="Yan M."/>
            <person name="Wang P."/>
            <person name="Xu J."/>
            <person name="Bruns T."/>
            <person name="Baldrian P."/>
            <person name="Vilgalys R."/>
            <person name="Henrissat B."/>
            <person name="Grigoriev I.V."/>
            <person name="Hibbett D."/>
            <person name="Nagy L.G."/>
            <person name="Martin F.M."/>
        </authorList>
    </citation>
    <scope>NUCLEOTIDE SEQUENCE</scope>
    <source>
        <strain evidence="1">UH-Tt-Lm1</strain>
    </source>
</reference>
<organism evidence="1 2">
    <name type="scientific">Thelephora terrestris</name>
    <dbReference type="NCBI Taxonomy" id="56493"/>
    <lineage>
        <taxon>Eukaryota</taxon>
        <taxon>Fungi</taxon>
        <taxon>Dikarya</taxon>
        <taxon>Basidiomycota</taxon>
        <taxon>Agaricomycotina</taxon>
        <taxon>Agaricomycetes</taxon>
        <taxon>Thelephorales</taxon>
        <taxon>Thelephoraceae</taxon>
        <taxon>Thelephora</taxon>
    </lineage>
</organism>
<evidence type="ECO:0000313" key="2">
    <source>
        <dbReference type="Proteomes" id="UP000736335"/>
    </source>
</evidence>
<dbReference type="AlphaFoldDB" id="A0A9P6L443"/>
<dbReference type="OrthoDB" id="2919154at2759"/>
<name>A0A9P6L443_9AGAM</name>
<keyword evidence="2" id="KW-1185">Reference proteome</keyword>
<reference evidence="1" key="1">
    <citation type="journal article" date="2020" name="Nat. Commun.">
        <title>Large-scale genome sequencing of mycorrhizal fungi provides insights into the early evolution of symbiotic traits.</title>
        <authorList>
            <person name="Miyauchi S."/>
            <person name="Kiss E."/>
            <person name="Kuo A."/>
            <person name="Drula E."/>
            <person name="Kohler A."/>
            <person name="Sanchez-Garcia M."/>
            <person name="Morin E."/>
            <person name="Andreopoulos B."/>
            <person name="Barry K.W."/>
            <person name="Bonito G."/>
            <person name="Buee M."/>
            <person name="Carver A."/>
            <person name="Chen C."/>
            <person name="Cichocki N."/>
            <person name="Clum A."/>
            <person name="Culley D."/>
            <person name="Crous P.W."/>
            <person name="Fauchery L."/>
            <person name="Girlanda M."/>
            <person name="Hayes R.D."/>
            <person name="Keri Z."/>
            <person name="LaButti K."/>
            <person name="Lipzen A."/>
            <person name="Lombard V."/>
            <person name="Magnuson J."/>
            <person name="Maillard F."/>
            <person name="Murat C."/>
            <person name="Nolan M."/>
            <person name="Ohm R.A."/>
            <person name="Pangilinan J."/>
            <person name="Pereira M.F."/>
            <person name="Perotto S."/>
            <person name="Peter M."/>
            <person name="Pfister S."/>
            <person name="Riley R."/>
            <person name="Sitrit Y."/>
            <person name="Stielow J.B."/>
            <person name="Szollosi G."/>
            <person name="Zifcakova L."/>
            <person name="Stursova M."/>
            <person name="Spatafora J.W."/>
            <person name="Tedersoo L."/>
            <person name="Vaario L.M."/>
            <person name="Yamada A."/>
            <person name="Yan M."/>
            <person name="Wang P."/>
            <person name="Xu J."/>
            <person name="Bruns T."/>
            <person name="Baldrian P."/>
            <person name="Vilgalys R."/>
            <person name="Dunand C."/>
            <person name="Henrissat B."/>
            <person name="Grigoriev I.V."/>
            <person name="Hibbett D."/>
            <person name="Nagy L.G."/>
            <person name="Martin F.M."/>
        </authorList>
    </citation>
    <scope>NUCLEOTIDE SEQUENCE</scope>
    <source>
        <strain evidence="1">UH-Tt-Lm1</strain>
    </source>
</reference>
<dbReference type="EMBL" id="WIUZ02000013">
    <property type="protein sequence ID" value="KAF9781758.1"/>
    <property type="molecule type" value="Genomic_DNA"/>
</dbReference>
<gene>
    <name evidence="1" type="ORF">BJ322DRAFT_243150</name>
</gene>
<dbReference type="Proteomes" id="UP000736335">
    <property type="component" value="Unassembled WGS sequence"/>
</dbReference>
<comment type="caution">
    <text evidence="1">The sequence shown here is derived from an EMBL/GenBank/DDBJ whole genome shotgun (WGS) entry which is preliminary data.</text>
</comment>
<accession>A0A9P6L443</accession>
<evidence type="ECO:0000313" key="1">
    <source>
        <dbReference type="EMBL" id="KAF9781758.1"/>
    </source>
</evidence>
<sequence length="299" mass="34313">MYLVSRRLHEPNILSPEALALQIGFLTRFCIAGVSSSSNGQQTLCVIRILQILRNCSNAQLCILKLVGVLGRSARSVITKVRGREMSADAMMRKKMDVEVVEELADLNLLSAGIYRGCMGLPQELIDDIINVLFDDPRALRACSLTCRAMFASTRRLIHQTLHLTRRNHKPALVSLRMEGDERYMSYMADRDLLRYTRQLHIHDSCIFSPGTLGPHLYRFRQSLNRVHTLIIEGYDAIRWANLHKPCFIHLYSTLTSLTLIRPFGHCQLILQFALQFPNLENLCLERPYNRRFGPYEDP</sequence>